<proteinExistence type="predicted"/>
<keyword evidence="1" id="KW-0472">Membrane</keyword>
<organism evidence="2 3">
    <name type="scientific">Stackebrandtia nassauensis (strain DSM 44728 / CIP 108903 / NRRL B-16338 / NBRC 102104 / LLR-40K-21)</name>
    <dbReference type="NCBI Taxonomy" id="446470"/>
    <lineage>
        <taxon>Bacteria</taxon>
        <taxon>Bacillati</taxon>
        <taxon>Actinomycetota</taxon>
        <taxon>Actinomycetes</taxon>
        <taxon>Glycomycetales</taxon>
        <taxon>Glycomycetaceae</taxon>
        <taxon>Stackebrandtia</taxon>
    </lineage>
</organism>
<reference evidence="2 3" key="1">
    <citation type="journal article" date="2009" name="Stand. Genomic Sci.">
        <title>Complete genome sequence of Stackebrandtia nassauensis type strain (LLR-40K-21).</title>
        <authorList>
            <person name="Munk C."/>
            <person name="Lapidus A."/>
            <person name="Copeland A."/>
            <person name="Jando M."/>
            <person name="Mayilraj S."/>
            <person name="Glavina Del Rio T."/>
            <person name="Nolan M."/>
            <person name="Chen F."/>
            <person name="Lucas S."/>
            <person name="Tice H."/>
            <person name="Cheng J.F."/>
            <person name="Han C."/>
            <person name="Detter J.C."/>
            <person name="Bruce D."/>
            <person name="Goodwin L."/>
            <person name="Chain P."/>
            <person name="Pitluck S."/>
            <person name="Goker M."/>
            <person name="Ovchinikova G."/>
            <person name="Pati A."/>
            <person name="Ivanova N."/>
            <person name="Mavromatis K."/>
            <person name="Chen A."/>
            <person name="Palaniappan K."/>
            <person name="Land M."/>
            <person name="Hauser L."/>
            <person name="Chang Y.J."/>
            <person name="Jeffries C.D."/>
            <person name="Bristow J."/>
            <person name="Eisen J.A."/>
            <person name="Markowitz V."/>
            <person name="Hugenholtz P."/>
            <person name="Kyrpides N.C."/>
            <person name="Klenk H.P."/>
        </authorList>
    </citation>
    <scope>NUCLEOTIDE SEQUENCE [LARGE SCALE GENOMIC DNA]</scope>
    <source>
        <strain evidence="3">DSM 44728 / CIP 108903 / NRRL B-16338 / NBRC 102104 / LLR-40K-21</strain>
    </source>
</reference>
<dbReference type="OrthoDB" id="3388214at2"/>
<sequence length="122" mass="13058">MKDLIAAIVEFPTVLFVVVGVAALVGAGVLVTRRRRVPRPDGERADLVGKTCVIREDGQGTGRAEVTDAEGATRVIRIRPAPEVRPNAETLRSGSSALIYDYDNTGGFFVVAPLAKKPERAE</sequence>
<dbReference type="RefSeq" id="WP_013019821.1">
    <property type="nucleotide sequence ID" value="NC_013947.1"/>
</dbReference>
<keyword evidence="1" id="KW-1133">Transmembrane helix</keyword>
<gene>
    <name evidence="2" type="ordered locus">Snas_4606</name>
</gene>
<dbReference type="EMBL" id="CP001778">
    <property type="protein sequence ID" value="ADD44250.1"/>
    <property type="molecule type" value="Genomic_DNA"/>
</dbReference>
<dbReference type="NCBIfam" id="TIGR01167">
    <property type="entry name" value="LPXTG_anchor"/>
    <property type="match status" value="1"/>
</dbReference>
<evidence type="ECO:0000256" key="1">
    <source>
        <dbReference type="SAM" id="Phobius"/>
    </source>
</evidence>
<dbReference type="HOGENOM" id="CLU_2025321_0_0_11"/>
<dbReference type="Proteomes" id="UP000000844">
    <property type="component" value="Chromosome"/>
</dbReference>
<protein>
    <submittedName>
        <fullName evidence="2">Uncharacterized protein</fullName>
    </submittedName>
</protein>
<keyword evidence="1" id="KW-0812">Transmembrane</keyword>
<accession>D3Q6K7</accession>
<dbReference type="KEGG" id="sna:Snas_4606"/>
<feature type="transmembrane region" description="Helical" evidence="1">
    <location>
        <begin position="6"/>
        <end position="31"/>
    </location>
</feature>
<evidence type="ECO:0000313" key="2">
    <source>
        <dbReference type="EMBL" id="ADD44250.1"/>
    </source>
</evidence>
<dbReference type="AlphaFoldDB" id="D3Q6K7"/>
<name>D3Q6K7_STANL</name>
<keyword evidence="3" id="KW-1185">Reference proteome</keyword>
<evidence type="ECO:0000313" key="3">
    <source>
        <dbReference type="Proteomes" id="UP000000844"/>
    </source>
</evidence>